<evidence type="ECO:0000313" key="4">
    <source>
        <dbReference type="Proteomes" id="UP000182278"/>
    </source>
</evidence>
<dbReference type="AlphaFoldDB" id="A0A1J4SC17"/>
<proteinExistence type="inferred from homology"/>
<accession>A0A1J4SC17</accession>
<evidence type="ECO:0000256" key="1">
    <source>
        <dbReference type="ARBA" id="ARBA00007637"/>
    </source>
</evidence>
<dbReference type="EMBL" id="MNUO01000071">
    <property type="protein sequence ID" value="OIN96935.1"/>
    <property type="molecule type" value="Genomic_DNA"/>
</dbReference>
<evidence type="ECO:0000313" key="3">
    <source>
        <dbReference type="EMBL" id="OIN96935.1"/>
    </source>
</evidence>
<name>A0A1J4SC17_9BACT</name>
<protein>
    <submittedName>
        <fullName evidence="3">LPS biosynthesis protein WbpP</fullName>
    </submittedName>
</protein>
<dbReference type="SUPFAM" id="SSF51735">
    <property type="entry name" value="NAD(P)-binding Rossmann-fold domains"/>
    <property type="match status" value="1"/>
</dbReference>
<comment type="caution">
    <text evidence="3">The sequence shown here is derived from an EMBL/GenBank/DDBJ whole genome shotgun (WGS) entry which is preliminary data.</text>
</comment>
<feature type="domain" description="NAD-dependent epimerase/dehydratase" evidence="2">
    <location>
        <begin position="3"/>
        <end position="239"/>
    </location>
</feature>
<reference evidence="3 4" key="1">
    <citation type="journal article" date="2016" name="Environ. Microbiol.">
        <title>Genomic resolution of a cold subsurface aquifer community provides metabolic insights for novel microbes adapted to high CO concentrations.</title>
        <authorList>
            <person name="Probst A.J."/>
            <person name="Castelle C.J."/>
            <person name="Singh A."/>
            <person name="Brown C.T."/>
            <person name="Anantharaman K."/>
            <person name="Sharon I."/>
            <person name="Hug L.A."/>
            <person name="Burstein D."/>
            <person name="Emerson J.B."/>
            <person name="Thomas B.C."/>
            <person name="Banfield J.F."/>
        </authorList>
    </citation>
    <scope>NUCLEOTIDE SEQUENCE [LARGE SCALE GENOMIC DNA]</scope>
    <source>
        <strain evidence="3">CG1_02_38_46</strain>
    </source>
</reference>
<organism evidence="3 4">
    <name type="scientific">Candidatus Desantisbacteria bacterium CG1_02_38_46</name>
    <dbReference type="NCBI Taxonomy" id="1817893"/>
    <lineage>
        <taxon>Bacteria</taxon>
        <taxon>Candidatus Desantisiibacteriota</taxon>
    </lineage>
</organism>
<dbReference type="Gene3D" id="3.40.50.720">
    <property type="entry name" value="NAD(P)-binding Rossmann-like Domain"/>
    <property type="match status" value="1"/>
</dbReference>
<dbReference type="PANTHER" id="PTHR43000">
    <property type="entry name" value="DTDP-D-GLUCOSE 4,6-DEHYDRATASE-RELATED"/>
    <property type="match status" value="1"/>
</dbReference>
<dbReference type="InterPro" id="IPR036291">
    <property type="entry name" value="NAD(P)-bd_dom_sf"/>
</dbReference>
<dbReference type="STRING" id="1817893.AUJ66_04905"/>
<dbReference type="PRINTS" id="PR01713">
    <property type="entry name" value="NUCEPIMERASE"/>
</dbReference>
<dbReference type="Gene3D" id="3.90.25.10">
    <property type="entry name" value="UDP-galactose 4-epimerase, domain 1"/>
    <property type="match status" value="1"/>
</dbReference>
<evidence type="ECO:0000259" key="2">
    <source>
        <dbReference type="Pfam" id="PF01370"/>
    </source>
</evidence>
<dbReference type="Proteomes" id="UP000182278">
    <property type="component" value="Unassembled WGS sequence"/>
</dbReference>
<gene>
    <name evidence="3" type="ORF">AUJ66_04905</name>
</gene>
<sequence length="312" mass="34507">MRVLVTGGAGFIGSHIVEELVRRGDEVRVLDNFATGKRENIAAVLDKIELIEGDLRNMEAVNKAVYGVEYVLHQGAIPSVPRSIADPITTNEVNAVGTLNVLVAARDASVKRVVYASSSSVYGEAKTRIKKENMAPNPLSPYALSKLTGEYYSRIFYSIYGLETIILRYFNVFGPRQDPLSQYSAAIPKFITLMIQGKQPTIFGDGRQTRDFTYVQNVVQANLSSLVAPGAAGQVCNIACGRKIELNRVIELLNKTLEVKILPVYTSPRSGDIKYSLADISNAKKFLGYNPKISFEEGLKKTVEYFRRLDVE</sequence>
<dbReference type="CDD" id="cd05256">
    <property type="entry name" value="UDP_AE_SDR_e"/>
    <property type="match status" value="1"/>
</dbReference>
<dbReference type="Pfam" id="PF01370">
    <property type="entry name" value="Epimerase"/>
    <property type="match status" value="1"/>
</dbReference>
<dbReference type="InterPro" id="IPR001509">
    <property type="entry name" value="Epimerase_deHydtase"/>
</dbReference>
<comment type="similarity">
    <text evidence="1">Belongs to the NAD(P)-dependent epimerase/dehydratase family.</text>
</comment>